<dbReference type="STRING" id="733.B0186_06060"/>
<evidence type="ECO:0000313" key="3">
    <source>
        <dbReference type="Proteomes" id="UP000254329"/>
    </source>
</evidence>
<dbReference type="Proteomes" id="UP000254329">
    <property type="component" value="Unassembled WGS sequence"/>
</dbReference>
<gene>
    <name evidence="2" type="ORF">NCTC1659_00687</name>
</gene>
<dbReference type="AlphaFoldDB" id="A0A1V4B0Y8"/>
<protein>
    <submittedName>
        <fullName evidence="2">Uncharacterized protein</fullName>
    </submittedName>
</protein>
<sequence length="134" mass="16181">MHKNLIGQTEKQKRNCEEQQNRRADIKKKFPKTITFYTYERTVQKVEKRIAKLAAIYEKLDIKLRKSELKSLAITSYIDMSNSTDKFELLRFIHDQLVENNVSIKKLTLRLNRKFPEKGEWNRERLEDFVLFKD</sequence>
<proteinExistence type="predicted"/>
<dbReference type="EMBL" id="UGHF01000001">
    <property type="protein sequence ID" value="STO59438.1"/>
    <property type="molecule type" value="Genomic_DNA"/>
</dbReference>
<keyword evidence="3" id="KW-1185">Reference proteome</keyword>
<name>A0A1V4B0Y8_9PAST</name>
<evidence type="ECO:0000256" key="1">
    <source>
        <dbReference type="SAM" id="MobiDB-lite"/>
    </source>
</evidence>
<evidence type="ECO:0000313" key="2">
    <source>
        <dbReference type="EMBL" id="STO59438.1"/>
    </source>
</evidence>
<organism evidence="2 3">
    <name type="scientific">Canicola haemoglobinophilus</name>
    <dbReference type="NCBI Taxonomy" id="733"/>
    <lineage>
        <taxon>Bacteria</taxon>
        <taxon>Pseudomonadati</taxon>
        <taxon>Pseudomonadota</taxon>
        <taxon>Gammaproteobacteria</taxon>
        <taxon>Pasteurellales</taxon>
        <taxon>Pasteurellaceae</taxon>
        <taxon>Canicola</taxon>
    </lineage>
</organism>
<feature type="compositionally biased region" description="Basic and acidic residues" evidence="1">
    <location>
        <begin position="10"/>
        <end position="24"/>
    </location>
</feature>
<reference evidence="2 3" key="1">
    <citation type="submission" date="2018-06" db="EMBL/GenBank/DDBJ databases">
        <authorList>
            <consortium name="Pathogen Informatics"/>
            <person name="Doyle S."/>
        </authorList>
    </citation>
    <scope>NUCLEOTIDE SEQUENCE [LARGE SCALE GENOMIC DNA]</scope>
    <source>
        <strain evidence="2 3">NCTC1659</strain>
    </source>
</reference>
<feature type="region of interest" description="Disordered" evidence="1">
    <location>
        <begin position="1"/>
        <end position="24"/>
    </location>
</feature>
<dbReference type="RefSeq" id="WP_078218476.1">
    <property type="nucleotide sequence ID" value="NZ_MUXZ01000017.1"/>
</dbReference>
<accession>A0A1V4B0Y8</accession>